<evidence type="ECO:0000313" key="4">
    <source>
        <dbReference type="Proteomes" id="UP001589943"/>
    </source>
</evidence>
<keyword evidence="2" id="KW-0479">Metal-binding</keyword>
<keyword evidence="2" id="KW-0503">Monooxygenase</keyword>
<accession>A0ABV6PLP4</accession>
<dbReference type="RefSeq" id="WP_084277454.1">
    <property type="nucleotide sequence ID" value="NZ_JBHLTL010000011.1"/>
</dbReference>
<dbReference type="Gene3D" id="1.10.630.10">
    <property type="entry name" value="Cytochrome P450"/>
    <property type="match status" value="1"/>
</dbReference>
<dbReference type="CDD" id="cd11033">
    <property type="entry name" value="CYP142-like"/>
    <property type="match status" value="1"/>
</dbReference>
<protein>
    <submittedName>
        <fullName evidence="3">Cytochrome P450</fullName>
    </submittedName>
</protein>
<dbReference type="InterPro" id="IPR002397">
    <property type="entry name" value="Cyt_P450_B"/>
</dbReference>
<dbReference type="PRINTS" id="PR00359">
    <property type="entry name" value="BP450"/>
</dbReference>
<sequence>MTTQTIPQELDGAELARAVADIPLAEIDVARPSLFQSDKVGTFFERLRREDPVHYCAESAYGPYWSITRYNDIMAVDTNHKVYSSEAKLGGIAIQDMHSDQSNLELEMFIAMDQPKHDAQRKAVTPAVAPSNLLLLEPVIRERAGEILDSLPVGEEIDWVKSVSVELTTMTLATLFDFPWEERARLTRWSDVTTAIPGAGIVDSFEQRRDELIECAMYFKGLWEQRIDQPGGTDLISMMANSSATREMPFLEFLGNLLLLIVGGNDTTRNSISGGVLALNRHPDQYDKLRRDPALIGNMVPEIIRWQTPLTHMRRTALEDSEIGGKRIAKGDKVVMWYLSGNRDETVIDRPEEFIIDRKNPRQHLSFGYGIHRCMGNRLAELQLRIIWEEIQKRFHFVEVVGEPERLLSNLVRGITRLPVKLHAH</sequence>
<name>A0ABV6PLP4_9SPHN</name>
<dbReference type="Pfam" id="PF00067">
    <property type="entry name" value="p450"/>
    <property type="match status" value="1"/>
</dbReference>
<dbReference type="PROSITE" id="PS00086">
    <property type="entry name" value="CYTOCHROME_P450"/>
    <property type="match status" value="1"/>
</dbReference>
<dbReference type="SUPFAM" id="SSF48264">
    <property type="entry name" value="Cytochrome P450"/>
    <property type="match status" value="1"/>
</dbReference>
<dbReference type="InterPro" id="IPR001128">
    <property type="entry name" value="Cyt_P450"/>
</dbReference>
<keyword evidence="2" id="KW-0560">Oxidoreductase</keyword>
<organism evidence="3 4">
    <name type="scientific">Novosphingobium aquiterrae</name>
    <dbReference type="NCBI Taxonomy" id="624388"/>
    <lineage>
        <taxon>Bacteria</taxon>
        <taxon>Pseudomonadati</taxon>
        <taxon>Pseudomonadota</taxon>
        <taxon>Alphaproteobacteria</taxon>
        <taxon>Sphingomonadales</taxon>
        <taxon>Sphingomonadaceae</taxon>
        <taxon>Novosphingobium</taxon>
    </lineage>
</organism>
<dbReference type="PANTHER" id="PTHR46696">
    <property type="entry name" value="P450, PUTATIVE (EUROFUNG)-RELATED"/>
    <property type="match status" value="1"/>
</dbReference>
<keyword evidence="2" id="KW-0349">Heme</keyword>
<comment type="similarity">
    <text evidence="1 2">Belongs to the cytochrome P450 family.</text>
</comment>
<evidence type="ECO:0000256" key="2">
    <source>
        <dbReference type="RuleBase" id="RU000461"/>
    </source>
</evidence>
<keyword evidence="4" id="KW-1185">Reference proteome</keyword>
<dbReference type="Proteomes" id="UP001589943">
    <property type="component" value="Unassembled WGS sequence"/>
</dbReference>
<dbReference type="InterPro" id="IPR017972">
    <property type="entry name" value="Cyt_P450_CS"/>
</dbReference>
<dbReference type="InterPro" id="IPR036396">
    <property type="entry name" value="Cyt_P450_sf"/>
</dbReference>
<gene>
    <name evidence="3" type="ORF">ACFFF7_15150</name>
</gene>
<proteinExistence type="inferred from homology"/>
<dbReference type="PANTHER" id="PTHR46696:SF1">
    <property type="entry name" value="CYTOCHROME P450 YJIB-RELATED"/>
    <property type="match status" value="1"/>
</dbReference>
<comment type="caution">
    <text evidence="3">The sequence shown here is derived from an EMBL/GenBank/DDBJ whole genome shotgun (WGS) entry which is preliminary data.</text>
</comment>
<evidence type="ECO:0000313" key="3">
    <source>
        <dbReference type="EMBL" id="MFC0590744.1"/>
    </source>
</evidence>
<dbReference type="EMBL" id="JBHLTL010000011">
    <property type="protein sequence ID" value="MFC0590744.1"/>
    <property type="molecule type" value="Genomic_DNA"/>
</dbReference>
<reference evidence="3 4" key="1">
    <citation type="submission" date="2024-09" db="EMBL/GenBank/DDBJ databases">
        <authorList>
            <person name="Sun Q."/>
            <person name="Mori K."/>
        </authorList>
    </citation>
    <scope>NUCLEOTIDE SEQUENCE [LARGE SCALE GENOMIC DNA]</scope>
    <source>
        <strain evidence="3 4">NCAIM B.02537</strain>
    </source>
</reference>
<keyword evidence="2" id="KW-0408">Iron</keyword>
<evidence type="ECO:0000256" key="1">
    <source>
        <dbReference type="ARBA" id="ARBA00010617"/>
    </source>
</evidence>